<comment type="caution">
    <text evidence="2">The sequence shown here is derived from an EMBL/GenBank/DDBJ whole genome shotgun (WGS) entry which is preliminary data.</text>
</comment>
<dbReference type="Proteomes" id="UP000765509">
    <property type="component" value="Unassembled WGS sequence"/>
</dbReference>
<protein>
    <submittedName>
        <fullName evidence="2">Uncharacterized protein</fullName>
    </submittedName>
</protein>
<sequence length="126" mass="14175">MGPHKQFNSPRSSDMGFSSSESIIAISIAIPNPPPELPEERMHESNIEAPQDHWASSTKISTEVLFGAEIELITKEQFLTNSSQIDPILEGISKDARIPQYVRQKLQKARELLVADIDCIYRKIDI</sequence>
<feature type="region of interest" description="Disordered" evidence="1">
    <location>
        <begin position="34"/>
        <end position="54"/>
    </location>
</feature>
<evidence type="ECO:0000313" key="3">
    <source>
        <dbReference type="Proteomes" id="UP000765509"/>
    </source>
</evidence>
<organism evidence="2 3">
    <name type="scientific">Austropuccinia psidii MF-1</name>
    <dbReference type="NCBI Taxonomy" id="1389203"/>
    <lineage>
        <taxon>Eukaryota</taxon>
        <taxon>Fungi</taxon>
        <taxon>Dikarya</taxon>
        <taxon>Basidiomycota</taxon>
        <taxon>Pucciniomycotina</taxon>
        <taxon>Pucciniomycetes</taxon>
        <taxon>Pucciniales</taxon>
        <taxon>Sphaerophragmiaceae</taxon>
        <taxon>Austropuccinia</taxon>
    </lineage>
</organism>
<keyword evidence="3" id="KW-1185">Reference proteome</keyword>
<evidence type="ECO:0000313" key="2">
    <source>
        <dbReference type="EMBL" id="MBW0501107.1"/>
    </source>
</evidence>
<proteinExistence type="predicted"/>
<dbReference type="AlphaFoldDB" id="A0A9Q3DJM3"/>
<gene>
    <name evidence="2" type="ORF">O181_040822</name>
</gene>
<accession>A0A9Q3DJM3</accession>
<dbReference type="EMBL" id="AVOT02016153">
    <property type="protein sequence ID" value="MBW0501107.1"/>
    <property type="molecule type" value="Genomic_DNA"/>
</dbReference>
<name>A0A9Q3DJM3_9BASI</name>
<evidence type="ECO:0000256" key="1">
    <source>
        <dbReference type="SAM" id="MobiDB-lite"/>
    </source>
</evidence>
<reference evidence="2" key="1">
    <citation type="submission" date="2021-03" db="EMBL/GenBank/DDBJ databases">
        <title>Draft genome sequence of rust myrtle Austropuccinia psidii MF-1, a brazilian biotype.</title>
        <authorList>
            <person name="Quecine M.C."/>
            <person name="Pachon D.M.R."/>
            <person name="Bonatelli M.L."/>
            <person name="Correr F.H."/>
            <person name="Franceschini L.M."/>
            <person name="Leite T.F."/>
            <person name="Margarido G.R.A."/>
            <person name="Almeida C.A."/>
            <person name="Ferrarezi J.A."/>
            <person name="Labate C.A."/>
        </authorList>
    </citation>
    <scope>NUCLEOTIDE SEQUENCE</scope>
    <source>
        <strain evidence="2">MF-1</strain>
    </source>
</reference>